<evidence type="ECO:0000256" key="2">
    <source>
        <dbReference type="SAM" id="SignalP"/>
    </source>
</evidence>
<dbReference type="OMA" id="ACTLNNI"/>
<proteinExistence type="predicted"/>
<keyword evidence="4" id="KW-1185">Reference proteome</keyword>
<dbReference type="EMBL" id="MVGT01000455">
    <property type="protein sequence ID" value="OVA17046.1"/>
    <property type="molecule type" value="Genomic_DNA"/>
</dbReference>
<dbReference type="STRING" id="56857.A0A200R2V1"/>
<accession>A0A200R2V1</accession>
<name>A0A200R2V1_MACCD</name>
<dbReference type="AlphaFoldDB" id="A0A200R2V1"/>
<dbReference type="FunCoup" id="A0A200R2V1">
    <property type="interactions" value="74"/>
</dbReference>
<comment type="caution">
    <text evidence="3">The sequence shown here is derived from an EMBL/GenBank/DDBJ whole genome shotgun (WGS) entry which is preliminary data.</text>
</comment>
<dbReference type="InterPro" id="IPR040361">
    <property type="entry name" value="TPD1"/>
</dbReference>
<keyword evidence="1 2" id="KW-0732">Signal</keyword>
<evidence type="ECO:0000313" key="4">
    <source>
        <dbReference type="Proteomes" id="UP000195402"/>
    </source>
</evidence>
<dbReference type="GO" id="GO:0001709">
    <property type="term" value="P:cell fate determination"/>
    <property type="evidence" value="ECO:0007669"/>
    <property type="project" value="TreeGrafter"/>
</dbReference>
<sequence length="124" mass="13420">MAVAINTLFAIVILSLVGKGFCQIKECSTADLKVSQTSTGKVIKGKPEYEVTVTNDCPCEQSNVTLTCEGFNTVEEVNPAIFNKQTCLVKNGKTFSGHESIKFKYAWDATTTLTVASSYVFCSS</sequence>
<dbReference type="OrthoDB" id="603213at2759"/>
<feature type="chain" id="PRO_5011967475" evidence="2">
    <location>
        <begin position="23"/>
        <end position="124"/>
    </location>
</feature>
<evidence type="ECO:0000256" key="1">
    <source>
        <dbReference type="ARBA" id="ARBA00022729"/>
    </source>
</evidence>
<dbReference type="Proteomes" id="UP000195402">
    <property type="component" value="Unassembled WGS sequence"/>
</dbReference>
<feature type="signal peptide" evidence="2">
    <location>
        <begin position="1"/>
        <end position="22"/>
    </location>
</feature>
<dbReference type="PANTHER" id="PTHR33184:SF72">
    <property type="entry name" value="BETA-1,3-N-ACETYLGLUCOSAMINYLTRANSFERASE FAMILY PROTEIN"/>
    <property type="match status" value="1"/>
</dbReference>
<evidence type="ECO:0000313" key="3">
    <source>
        <dbReference type="EMBL" id="OVA17046.1"/>
    </source>
</evidence>
<dbReference type="InParanoid" id="A0A200R2V1"/>
<dbReference type="Pfam" id="PF24068">
    <property type="entry name" value="TPD1_C"/>
    <property type="match status" value="1"/>
</dbReference>
<protein>
    <submittedName>
        <fullName evidence="3">Uncharacterized protein</fullName>
    </submittedName>
</protein>
<gene>
    <name evidence="3" type="ORF">BVC80_9041g54</name>
</gene>
<reference evidence="3 4" key="1">
    <citation type="journal article" date="2017" name="Mol. Plant">
        <title>The Genome of Medicinal Plant Macleaya cordata Provides New Insights into Benzylisoquinoline Alkaloids Metabolism.</title>
        <authorList>
            <person name="Liu X."/>
            <person name="Liu Y."/>
            <person name="Huang P."/>
            <person name="Ma Y."/>
            <person name="Qing Z."/>
            <person name="Tang Q."/>
            <person name="Cao H."/>
            <person name="Cheng P."/>
            <person name="Zheng Y."/>
            <person name="Yuan Z."/>
            <person name="Zhou Y."/>
            <person name="Liu J."/>
            <person name="Tang Z."/>
            <person name="Zhuo Y."/>
            <person name="Zhang Y."/>
            <person name="Yu L."/>
            <person name="Huang J."/>
            <person name="Yang P."/>
            <person name="Peng Q."/>
            <person name="Zhang J."/>
            <person name="Jiang W."/>
            <person name="Zhang Z."/>
            <person name="Lin K."/>
            <person name="Ro D.K."/>
            <person name="Chen X."/>
            <person name="Xiong X."/>
            <person name="Shang Y."/>
            <person name="Huang S."/>
            <person name="Zeng J."/>
        </authorList>
    </citation>
    <scope>NUCLEOTIDE SEQUENCE [LARGE SCALE GENOMIC DNA]</scope>
    <source>
        <strain evidence="4">cv. BLH2017</strain>
        <tissue evidence="3">Root</tissue>
    </source>
</reference>
<organism evidence="3 4">
    <name type="scientific">Macleaya cordata</name>
    <name type="common">Five-seeded plume-poppy</name>
    <name type="synonym">Bocconia cordata</name>
    <dbReference type="NCBI Taxonomy" id="56857"/>
    <lineage>
        <taxon>Eukaryota</taxon>
        <taxon>Viridiplantae</taxon>
        <taxon>Streptophyta</taxon>
        <taxon>Embryophyta</taxon>
        <taxon>Tracheophyta</taxon>
        <taxon>Spermatophyta</taxon>
        <taxon>Magnoliopsida</taxon>
        <taxon>Ranunculales</taxon>
        <taxon>Papaveraceae</taxon>
        <taxon>Papaveroideae</taxon>
        <taxon>Macleaya</taxon>
    </lineage>
</organism>
<dbReference type="PANTHER" id="PTHR33184">
    <property type="entry name" value="PROTEIN TAPETUM DETERMINANT 1-LIKE-RELATED"/>
    <property type="match status" value="1"/>
</dbReference>